<feature type="domain" description="Homeobox" evidence="7">
    <location>
        <begin position="97"/>
        <end position="160"/>
    </location>
</feature>
<evidence type="ECO:0000259" key="8">
    <source>
        <dbReference type="PROSITE" id="PS50157"/>
    </source>
</evidence>
<dbReference type="InterPro" id="IPR050224">
    <property type="entry name" value="TALE_homeobox"/>
</dbReference>
<feature type="compositionally biased region" description="Low complexity" evidence="6">
    <location>
        <begin position="255"/>
        <end position="267"/>
    </location>
</feature>
<dbReference type="EMBL" id="JAGPXC010000014">
    <property type="protein sequence ID" value="KAH6639985.1"/>
    <property type="molecule type" value="Genomic_DNA"/>
</dbReference>
<name>A0A9P8RJK3_9PEZI</name>
<keyword evidence="4" id="KW-0862">Zinc</keyword>
<dbReference type="GO" id="GO:0008270">
    <property type="term" value="F:zinc ion binding"/>
    <property type="evidence" value="ECO:0007669"/>
    <property type="project" value="UniProtKB-KW"/>
</dbReference>
<evidence type="ECO:0000256" key="2">
    <source>
        <dbReference type="ARBA" id="ARBA00023155"/>
    </source>
</evidence>
<dbReference type="OrthoDB" id="10056939at2759"/>
<reference evidence="9" key="1">
    <citation type="journal article" date="2021" name="Nat. Commun.">
        <title>Genetic determinants of endophytism in the Arabidopsis root mycobiome.</title>
        <authorList>
            <person name="Mesny F."/>
            <person name="Miyauchi S."/>
            <person name="Thiergart T."/>
            <person name="Pickel B."/>
            <person name="Atanasova L."/>
            <person name="Karlsson M."/>
            <person name="Huettel B."/>
            <person name="Barry K.W."/>
            <person name="Haridas S."/>
            <person name="Chen C."/>
            <person name="Bauer D."/>
            <person name="Andreopoulos W."/>
            <person name="Pangilinan J."/>
            <person name="LaButti K."/>
            <person name="Riley R."/>
            <person name="Lipzen A."/>
            <person name="Clum A."/>
            <person name="Drula E."/>
            <person name="Henrissat B."/>
            <person name="Kohler A."/>
            <person name="Grigoriev I.V."/>
            <person name="Martin F.M."/>
            <person name="Hacquard S."/>
        </authorList>
    </citation>
    <scope>NUCLEOTIDE SEQUENCE</scope>
    <source>
        <strain evidence="9">MPI-SDFR-AT-0073</strain>
    </source>
</reference>
<evidence type="ECO:0000256" key="6">
    <source>
        <dbReference type="SAM" id="MobiDB-lite"/>
    </source>
</evidence>
<comment type="subcellular location">
    <subcellularLocation>
        <location evidence="5">Nucleus</location>
    </subcellularLocation>
</comment>
<proteinExistence type="predicted"/>
<keyword evidence="1 5" id="KW-0238">DNA-binding</keyword>
<evidence type="ECO:0000313" key="9">
    <source>
        <dbReference type="EMBL" id="KAH6639985.1"/>
    </source>
</evidence>
<dbReference type="InterPro" id="IPR009057">
    <property type="entry name" value="Homeodomain-like_sf"/>
</dbReference>
<dbReference type="SMART" id="SM00389">
    <property type="entry name" value="HOX"/>
    <property type="match status" value="1"/>
</dbReference>
<dbReference type="GO" id="GO:0003677">
    <property type="term" value="F:DNA binding"/>
    <property type="evidence" value="ECO:0007669"/>
    <property type="project" value="UniProtKB-UniRule"/>
</dbReference>
<dbReference type="InterPro" id="IPR008422">
    <property type="entry name" value="KN_HD"/>
</dbReference>
<dbReference type="InterPro" id="IPR001356">
    <property type="entry name" value="HD"/>
</dbReference>
<dbReference type="PANTHER" id="PTHR11850">
    <property type="entry name" value="HOMEOBOX PROTEIN TRANSCRIPTION FACTORS"/>
    <property type="match status" value="1"/>
</dbReference>
<keyword evidence="3 5" id="KW-0539">Nucleus</keyword>
<dbReference type="SUPFAM" id="SSF46689">
    <property type="entry name" value="Homeodomain-like"/>
    <property type="match status" value="1"/>
</dbReference>
<sequence length="459" mass="51986">IDHFLLHNGAQRPPVPCNHCKTMRFQCLILQTTSANPNPVTSCSSCVALFRDCSLAEREKRHASNFETRVPVIGHLHGLNEEIDDQEIWPGPTSTAASGKQKASSRSTARTRPLRTWFADHIDHPYPTDEEKAELGGHSGLSKTQVGNWFVNARRRQRMNEKALSQNNIFTRGSPMPESFLSSIPLQRWQNSPPEEEPASLSQINNALKSSHHPASSCEPLAANTIDPRCLSVSESSTELFMHLPSYASSDSRYSSYSHNQSDSNPSRPASACNSEDSDQSWGRGLLKARRIKKTNFQCTFCSHVFEKRFDWLRHERSVHLPGLDKWICGKPLAASQSASIWRIDQDSPECVFCGQVCPDDTHFVSHEFEACEERSLQDRTFTRKDHLWQHLYKFHGCRKWCGWSPDLAILKETREDLKSRCGFCQAALSSWDERGNHLTKHFRAGHTMADWVGDVGIE</sequence>
<feature type="compositionally biased region" description="Basic and acidic residues" evidence="6">
    <location>
        <begin position="121"/>
        <end position="135"/>
    </location>
</feature>
<gene>
    <name evidence="9" type="ORF">BKA67DRAFT_506012</name>
</gene>
<dbReference type="GO" id="GO:0005634">
    <property type="term" value="C:nucleus"/>
    <property type="evidence" value="ECO:0007669"/>
    <property type="project" value="UniProtKB-SubCell"/>
</dbReference>
<dbReference type="Pfam" id="PF05920">
    <property type="entry name" value="Homeobox_KN"/>
    <property type="match status" value="1"/>
</dbReference>
<evidence type="ECO:0000256" key="5">
    <source>
        <dbReference type="PROSITE-ProRule" id="PRU00108"/>
    </source>
</evidence>
<protein>
    <submittedName>
        <fullName evidence="9">Uncharacterized protein</fullName>
    </submittedName>
</protein>
<dbReference type="Proteomes" id="UP000758603">
    <property type="component" value="Unassembled WGS sequence"/>
</dbReference>
<feature type="non-terminal residue" evidence="9">
    <location>
        <position position="1"/>
    </location>
</feature>
<feature type="region of interest" description="Disordered" evidence="6">
    <location>
        <begin position="121"/>
        <end position="140"/>
    </location>
</feature>
<dbReference type="Gene3D" id="1.10.10.60">
    <property type="entry name" value="Homeodomain-like"/>
    <property type="match status" value="1"/>
</dbReference>
<organism evidence="9 10">
    <name type="scientific">Truncatella angustata</name>
    <dbReference type="NCBI Taxonomy" id="152316"/>
    <lineage>
        <taxon>Eukaryota</taxon>
        <taxon>Fungi</taxon>
        <taxon>Dikarya</taxon>
        <taxon>Ascomycota</taxon>
        <taxon>Pezizomycotina</taxon>
        <taxon>Sordariomycetes</taxon>
        <taxon>Xylariomycetidae</taxon>
        <taxon>Amphisphaeriales</taxon>
        <taxon>Sporocadaceae</taxon>
        <taxon>Truncatella</taxon>
    </lineage>
</organism>
<keyword evidence="4" id="KW-0479">Metal-binding</keyword>
<dbReference type="PROSITE" id="PS50071">
    <property type="entry name" value="HOMEOBOX_2"/>
    <property type="match status" value="1"/>
</dbReference>
<comment type="caution">
    <text evidence="9">The sequence shown here is derived from an EMBL/GenBank/DDBJ whole genome shotgun (WGS) entry which is preliminary data.</text>
</comment>
<dbReference type="SMART" id="SM00355">
    <property type="entry name" value="ZnF_C2H2"/>
    <property type="match status" value="2"/>
</dbReference>
<dbReference type="GeneID" id="70126018"/>
<evidence type="ECO:0000259" key="7">
    <source>
        <dbReference type="PROSITE" id="PS50071"/>
    </source>
</evidence>
<evidence type="ECO:0000313" key="10">
    <source>
        <dbReference type="Proteomes" id="UP000758603"/>
    </source>
</evidence>
<keyword evidence="4" id="KW-0863">Zinc-finger</keyword>
<feature type="domain" description="C2H2-type" evidence="8">
    <location>
        <begin position="297"/>
        <end position="320"/>
    </location>
</feature>
<dbReference type="InterPro" id="IPR013087">
    <property type="entry name" value="Znf_C2H2_type"/>
</dbReference>
<keyword evidence="2 5" id="KW-0371">Homeobox</keyword>
<feature type="region of interest" description="Disordered" evidence="6">
    <location>
        <begin position="255"/>
        <end position="281"/>
    </location>
</feature>
<dbReference type="RefSeq" id="XP_045951059.1">
    <property type="nucleotide sequence ID" value="XM_046097126.1"/>
</dbReference>
<accession>A0A9P8RJK3</accession>
<feature type="compositionally biased region" description="Polar residues" evidence="6">
    <location>
        <begin position="92"/>
        <end position="110"/>
    </location>
</feature>
<dbReference type="AlphaFoldDB" id="A0A9P8RJK3"/>
<dbReference type="PROSITE" id="PS00028">
    <property type="entry name" value="ZINC_FINGER_C2H2_1"/>
    <property type="match status" value="1"/>
</dbReference>
<evidence type="ECO:0000256" key="1">
    <source>
        <dbReference type="ARBA" id="ARBA00023125"/>
    </source>
</evidence>
<dbReference type="GO" id="GO:0006355">
    <property type="term" value="P:regulation of DNA-templated transcription"/>
    <property type="evidence" value="ECO:0007669"/>
    <property type="project" value="InterPro"/>
</dbReference>
<feature type="region of interest" description="Disordered" evidence="6">
    <location>
        <begin position="86"/>
        <end position="112"/>
    </location>
</feature>
<dbReference type="CDD" id="cd00086">
    <property type="entry name" value="homeodomain"/>
    <property type="match status" value="1"/>
</dbReference>
<evidence type="ECO:0000256" key="4">
    <source>
        <dbReference type="PROSITE-ProRule" id="PRU00042"/>
    </source>
</evidence>
<feature type="non-terminal residue" evidence="9">
    <location>
        <position position="459"/>
    </location>
</feature>
<feature type="DNA-binding region" description="Homeobox" evidence="5">
    <location>
        <begin position="99"/>
        <end position="161"/>
    </location>
</feature>
<evidence type="ECO:0000256" key="3">
    <source>
        <dbReference type="ARBA" id="ARBA00023242"/>
    </source>
</evidence>
<dbReference type="PROSITE" id="PS50157">
    <property type="entry name" value="ZINC_FINGER_C2H2_2"/>
    <property type="match status" value="1"/>
</dbReference>
<keyword evidence="10" id="KW-1185">Reference proteome</keyword>